<name>A0A7J5ZLQ6_AMEME</name>
<accession>A0A7J5ZLQ6</accession>
<dbReference type="Proteomes" id="UP000593565">
    <property type="component" value="Unassembled WGS sequence"/>
</dbReference>
<dbReference type="EMBL" id="JAAGNN010000130">
    <property type="protein sequence ID" value="KAF4070118.1"/>
    <property type="molecule type" value="Genomic_DNA"/>
</dbReference>
<organism evidence="1 2">
    <name type="scientific">Ameiurus melas</name>
    <name type="common">Black bullhead</name>
    <name type="synonym">Silurus melas</name>
    <dbReference type="NCBI Taxonomy" id="219545"/>
    <lineage>
        <taxon>Eukaryota</taxon>
        <taxon>Metazoa</taxon>
        <taxon>Chordata</taxon>
        <taxon>Craniata</taxon>
        <taxon>Vertebrata</taxon>
        <taxon>Euteleostomi</taxon>
        <taxon>Actinopterygii</taxon>
        <taxon>Neopterygii</taxon>
        <taxon>Teleostei</taxon>
        <taxon>Ostariophysi</taxon>
        <taxon>Siluriformes</taxon>
        <taxon>Ictaluridae</taxon>
        <taxon>Ameiurus</taxon>
    </lineage>
</organism>
<evidence type="ECO:0000313" key="2">
    <source>
        <dbReference type="Proteomes" id="UP000593565"/>
    </source>
</evidence>
<evidence type="ECO:0000313" key="1">
    <source>
        <dbReference type="EMBL" id="KAF4070118.1"/>
    </source>
</evidence>
<sequence>MKRKNNTNSPVFMQDDASLNSYKRYLGSQTAPLPLTAAEEELRHIKLNELWMIPSVSISPVPACSSYGNQW</sequence>
<protein>
    <submittedName>
        <fullName evidence="1">Uncharacterized protein</fullName>
    </submittedName>
</protein>
<dbReference type="AlphaFoldDB" id="A0A7J5ZLQ6"/>
<gene>
    <name evidence="1" type="ORF">AMELA_G00298180</name>
</gene>
<reference evidence="1 2" key="1">
    <citation type="submission" date="2020-02" db="EMBL/GenBank/DDBJ databases">
        <title>A chromosome-scale genome assembly of the black bullhead catfish (Ameiurus melas).</title>
        <authorList>
            <person name="Wen M."/>
            <person name="Zham M."/>
            <person name="Cabau C."/>
            <person name="Klopp C."/>
            <person name="Donnadieu C."/>
            <person name="Roques C."/>
            <person name="Bouchez O."/>
            <person name="Lampietro C."/>
            <person name="Jouanno E."/>
            <person name="Herpin A."/>
            <person name="Louis A."/>
            <person name="Berthelot C."/>
            <person name="Parey E."/>
            <person name="Roest-Crollius H."/>
            <person name="Braasch I."/>
            <person name="Postlethwait J."/>
            <person name="Robinson-Rechavi M."/>
            <person name="Echchiki A."/>
            <person name="Begum T."/>
            <person name="Montfort J."/>
            <person name="Schartl M."/>
            <person name="Bobe J."/>
            <person name="Guiguen Y."/>
        </authorList>
    </citation>
    <scope>NUCLEOTIDE SEQUENCE [LARGE SCALE GENOMIC DNA]</scope>
    <source>
        <strain evidence="1">M_S1</strain>
        <tissue evidence="1">Blood</tissue>
    </source>
</reference>
<proteinExistence type="predicted"/>
<comment type="caution">
    <text evidence="1">The sequence shown here is derived from an EMBL/GenBank/DDBJ whole genome shotgun (WGS) entry which is preliminary data.</text>
</comment>
<keyword evidence="2" id="KW-1185">Reference proteome</keyword>